<dbReference type="SMART" id="SM00320">
    <property type="entry name" value="WD40"/>
    <property type="match status" value="4"/>
</dbReference>
<dbReference type="Pfam" id="PF00400">
    <property type="entry name" value="WD40"/>
    <property type="match status" value="1"/>
</dbReference>
<dbReference type="InterPro" id="IPR050505">
    <property type="entry name" value="WDR55/POC1"/>
</dbReference>
<evidence type="ECO:0000256" key="4">
    <source>
        <dbReference type="ARBA" id="ARBA00039238"/>
    </source>
</evidence>
<feature type="region of interest" description="Disordered" evidence="6">
    <location>
        <begin position="358"/>
        <end position="435"/>
    </location>
</feature>
<gene>
    <name evidence="7" type="ORF">NLU13_7612</name>
</gene>
<dbReference type="AlphaFoldDB" id="A0AA39GEL4"/>
<sequence length="435" mass="46186">MFENLCTLPLDAEVFATALHPSEPILTVGTSSGHVETFRLPSSVGSSDDGGEVDGDTSVLSDGKHNIESLWRTRRHKGSCRCLAYAHDGSSMYSAGTDSLIKHFDPLTGKVLSKTAIPSSTSAPDAPSLLHVLSPQSLLLATDSGALHIFELNPDANGALPRKPTQTHYPHADYVSSITPLPPSEESTSGFSKQWVSTGGTTLAVTDVRRGVLVRSEDQEDELLSSCFVPGLGPKKKRNNGMLAIGSGSGVLTLWDKGAWDDQQERIIVDSGAGKRGTGESIDAVVLVPEAMGLGKKVVCGMGDGSLRVVDLLRRDVNVSANLRHDDLEAVVSLGFDSENRLISAGGKTVKVWEELTELQGGEDEEEEEEGDGSDEEDEGKAASGKRAAESDSDDSDSDGGMQEMKRKAKKRKEMLSTKLGPMGAHGILGFEGLD</sequence>
<evidence type="ECO:0000313" key="8">
    <source>
        <dbReference type="Proteomes" id="UP001175261"/>
    </source>
</evidence>
<evidence type="ECO:0000256" key="6">
    <source>
        <dbReference type="SAM" id="MobiDB-lite"/>
    </source>
</evidence>
<dbReference type="PANTHER" id="PTHR44019">
    <property type="entry name" value="WD REPEAT-CONTAINING PROTEIN 55"/>
    <property type="match status" value="1"/>
</dbReference>
<accession>A0AA39GEL4</accession>
<evidence type="ECO:0000256" key="2">
    <source>
        <dbReference type="ARBA" id="ARBA00022574"/>
    </source>
</evidence>
<dbReference type="InterPro" id="IPR001680">
    <property type="entry name" value="WD40_rpt"/>
</dbReference>
<dbReference type="EMBL" id="JAPDFR010000007">
    <property type="protein sequence ID" value="KAK0385134.1"/>
    <property type="molecule type" value="Genomic_DNA"/>
</dbReference>
<proteinExistence type="inferred from homology"/>
<reference evidence="7" key="1">
    <citation type="submission" date="2022-10" db="EMBL/GenBank/DDBJ databases">
        <title>Determination and structural analysis of whole genome sequence of Sarocladium strictum F4-1.</title>
        <authorList>
            <person name="Hu L."/>
            <person name="Jiang Y."/>
        </authorList>
    </citation>
    <scope>NUCLEOTIDE SEQUENCE</scope>
    <source>
        <strain evidence="7">F4-1</strain>
    </source>
</reference>
<dbReference type="Proteomes" id="UP001175261">
    <property type="component" value="Unassembled WGS sequence"/>
</dbReference>
<evidence type="ECO:0000256" key="5">
    <source>
        <dbReference type="ARBA" id="ARBA00039514"/>
    </source>
</evidence>
<comment type="similarity">
    <text evidence="1">Belongs to the WD repeat WDR55 family.</text>
</comment>
<organism evidence="7 8">
    <name type="scientific">Sarocladium strictum</name>
    <name type="common">Black bundle disease fungus</name>
    <name type="synonym">Acremonium strictum</name>
    <dbReference type="NCBI Taxonomy" id="5046"/>
    <lineage>
        <taxon>Eukaryota</taxon>
        <taxon>Fungi</taxon>
        <taxon>Dikarya</taxon>
        <taxon>Ascomycota</taxon>
        <taxon>Pezizomycotina</taxon>
        <taxon>Sordariomycetes</taxon>
        <taxon>Hypocreomycetidae</taxon>
        <taxon>Hypocreales</taxon>
        <taxon>Sarocladiaceae</taxon>
        <taxon>Sarocladium</taxon>
    </lineage>
</organism>
<comment type="caution">
    <text evidence="7">The sequence shown here is derived from an EMBL/GenBank/DDBJ whole genome shotgun (WGS) entry which is preliminary data.</text>
</comment>
<evidence type="ECO:0000256" key="3">
    <source>
        <dbReference type="ARBA" id="ARBA00022737"/>
    </source>
</evidence>
<name>A0AA39GEL4_SARSR</name>
<dbReference type="PANTHER" id="PTHR44019:SF20">
    <property type="entry name" value="WD REPEAT-CONTAINING PROTEIN 55"/>
    <property type="match status" value="1"/>
</dbReference>
<keyword evidence="2" id="KW-0853">WD repeat</keyword>
<evidence type="ECO:0000256" key="1">
    <source>
        <dbReference type="ARBA" id="ARBA00007625"/>
    </source>
</evidence>
<protein>
    <recommendedName>
        <fullName evidence="4">WD repeat-containing protein JIP5</fullName>
    </recommendedName>
    <alternativeName>
        <fullName evidence="5">WD repeat-containing protein jip5</fullName>
    </alternativeName>
</protein>
<keyword evidence="8" id="KW-1185">Reference proteome</keyword>
<evidence type="ECO:0000313" key="7">
    <source>
        <dbReference type="EMBL" id="KAK0385134.1"/>
    </source>
</evidence>
<dbReference type="Gene3D" id="2.130.10.10">
    <property type="entry name" value="YVTN repeat-like/Quinoprotein amine dehydrogenase"/>
    <property type="match status" value="1"/>
</dbReference>
<dbReference type="InterPro" id="IPR036322">
    <property type="entry name" value="WD40_repeat_dom_sf"/>
</dbReference>
<dbReference type="InterPro" id="IPR015943">
    <property type="entry name" value="WD40/YVTN_repeat-like_dom_sf"/>
</dbReference>
<dbReference type="SUPFAM" id="SSF50978">
    <property type="entry name" value="WD40 repeat-like"/>
    <property type="match status" value="1"/>
</dbReference>
<feature type="compositionally biased region" description="Acidic residues" evidence="6">
    <location>
        <begin position="358"/>
        <end position="379"/>
    </location>
</feature>
<keyword evidence="3" id="KW-0677">Repeat</keyword>